<evidence type="ECO:0000313" key="1">
    <source>
        <dbReference type="EMBL" id="GKX65257.1"/>
    </source>
</evidence>
<accession>A0ACB5R7W6</accession>
<comment type="caution">
    <text evidence="1">The sequence shown here is derived from an EMBL/GenBank/DDBJ whole genome shotgun (WGS) entry which is preliminary data.</text>
</comment>
<sequence>MSKKILVLNGSPREKGNTVELIDEFVKGAEESGNEIVRFNLNSMNIHPCQGCLGGGKNTENPCVQRDDMDKIYPIYAAADIVVLASPMYYWSFSSQLKCAFDRLFAVAECNENHENPRKDCILLMSAEGSTKSNFAPVVDYYEALLNHMRWRDYGMMLAGGNMNIGDIKNKPEQLKEARKLGASIK</sequence>
<protein>
    <submittedName>
        <fullName evidence="1">Flavodoxin family protein</fullName>
    </submittedName>
</protein>
<organism evidence="1 2">
    <name type="scientific">Inconstantimicrobium mannanitabidum</name>
    <dbReference type="NCBI Taxonomy" id="1604901"/>
    <lineage>
        <taxon>Bacteria</taxon>
        <taxon>Bacillati</taxon>
        <taxon>Bacillota</taxon>
        <taxon>Clostridia</taxon>
        <taxon>Eubacteriales</taxon>
        <taxon>Clostridiaceae</taxon>
        <taxon>Inconstantimicrobium</taxon>
    </lineage>
</organism>
<gene>
    <name evidence="1" type="ORF">rsdtw13_05150</name>
</gene>
<dbReference type="EMBL" id="BROD01000001">
    <property type="protein sequence ID" value="GKX65257.1"/>
    <property type="molecule type" value="Genomic_DNA"/>
</dbReference>
<dbReference type="Proteomes" id="UP001058074">
    <property type="component" value="Unassembled WGS sequence"/>
</dbReference>
<name>A0ACB5R7W6_9CLOT</name>
<proteinExistence type="predicted"/>
<reference evidence="1" key="1">
    <citation type="journal article" date="2025" name="Int. J. Syst. Evol. Microbiol.">
        <title>Inconstantimicrobium mannanitabidum sp. nov., a novel member of the family Clostridiaceae isolated from anoxic soil under the treatment of reductive soil disinfestation.</title>
        <authorList>
            <person name="Ueki A."/>
            <person name="Tonouchi A."/>
            <person name="Honma S."/>
            <person name="Kaku N."/>
            <person name="Ueki K."/>
        </authorList>
    </citation>
    <scope>NUCLEOTIDE SEQUENCE</scope>
    <source>
        <strain evidence="1">TW13</strain>
    </source>
</reference>
<evidence type="ECO:0000313" key="2">
    <source>
        <dbReference type="Proteomes" id="UP001058074"/>
    </source>
</evidence>
<keyword evidence="2" id="KW-1185">Reference proteome</keyword>